<dbReference type="InterPro" id="IPR015943">
    <property type="entry name" value="WD40/YVTN_repeat-like_dom_sf"/>
</dbReference>
<dbReference type="PANTHER" id="PTHR13720:SF55">
    <property type="entry name" value="ECHINODERM MICROTUBULE-ASSOCIATED PROTEIN-LIKE CG42247"/>
    <property type="match status" value="1"/>
</dbReference>
<dbReference type="OrthoDB" id="6422278at2759"/>
<evidence type="ECO:0000256" key="2">
    <source>
        <dbReference type="ARBA" id="ARBA00022737"/>
    </source>
</evidence>
<gene>
    <name evidence="4" type="primary">DCX-EMAP_4</name>
    <name evidence="4" type="ORF">AVEN_13902_1</name>
</gene>
<evidence type="ECO:0000313" key="4">
    <source>
        <dbReference type="EMBL" id="GBN27711.1"/>
    </source>
</evidence>
<dbReference type="InterPro" id="IPR050630">
    <property type="entry name" value="WD_repeat_EMAP"/>
</dbReference>
<protein>
    <submittedName>
        <fullName evidence="4">Echinoderm microtubule-associated protein-like CG42247</fullName>
    </submittedName>
</protein>
<dbReference type="Proteomes" id="UP000499080">
    <property type="component" value="Unassembled WGS sequence"/>
</dbReference>
<organism evidence="4 5">
    <name type="scientific">Araneus ventricosus</name>
    <name type="common">Orbweaver spider</name>
    <name type="synonym">Epeira ventricosa</name>
    <dbReference type="NCBI Taxonomy" id="182803"/>
    <lineage>
        <taxon>Eukaryota</taxon>
        <taxon>Metazoa</taxon>
        <taxon>Ecdysozoa</taxon>
        <taxon>Arthropoda</taxon>
        <taxon>Chelicerata</taxon>
        <taxon>Arachnida</taxon>
        <taxon>Araneae</taxon>
        <taxon>Araneomorphae</taxon>
        <taxon>Entelegynae</taxon>
        <taxon>Araneoidea</taxon>
        <taxon>Araneidae</taxon>
        <taxon>Araneus</taxon>
    </lineage>
</organism>
<name>A0A4Y2MKL2_ARAVE</name>
<keyword evidence="1" id="KW-0853">WD repeat</keyword>
<reference evidence="4 5" key="1">
    <citation type="journal article" date="2019" name="Sci. Rep.">
        <title>Orb-weaving spider Araneus ventricosus genome elucidates the spidroin gene catalogue.</title>
        <authorList>
            <person name="Kono N."/>
            <person name="Nakamura H."/>
            <person name="Ohtoshi R."/>
            <person name="Moran D.A.P."/>
            <person name="Shinohara A."/>
            <person name="Yoshida Y."/>
            <person name="Fujiwara M."/>
            <person name="Mori M."/>
            <person name="Tomita M."/>
            <person name="Arakawa K."/>
        </authorList>
    </citation>
    <scope>NUCLEOTIDE SEQUENCE [LARGE SCALE GENOMIC DNA]</scope>
</reference>
<evidence type="ECO:0000256" key="3">
    <source>
        <dbReference type="SAM" id="MobiDB-lite"/>
    </source>
</evidence>
<proteinExistence type="predicted"/>
<dbReference type="GO" id="GO:0008017">
    <property type="term" value="F:microtubule binding"/>
    <property type="evidence" value="ECO:0007669"/>
    <property type="project" value="TreeGrafter"/>
</dbReference>
<keyword evidence="5" id="KW-1185">Reference proteome</keyword>
<dbReference type="GO" id="GO:0000226">
    <property type="term" value="P:microtubule cytoskeleton organization"/>
    <property type="evidence" value="ECO:0007669"/>
    <property type="project" value="TreeGrafter"/>
</dbReference>
<feature type="compositionally biased region" description="Polar residues" evidence="3">
    <location>
        <begin position="98"/>
        <end position="108"/>
    </location>
</feature>
<dbReference type="GO" id="GO:0072686">
    <property type="term" value="C:mitotic spindle"/>
    <property type="evidence" value="ECO:0007669"/>
    <property type="project" value="TreeGrafter"/>
</dbReference>
<dbReference type="PANTHER" id="PTHR13720">
    <property type="entry name" value="WD-40 REPEAT PROTEIN"/>
    <property type="match status" value="1"/>
</dbReference>
<dbReference type="Gene3D" id="2.130.10.10">
    <property type="entry name" value="YVTN repeat-like/Quinoprotein amine dehydrogenase"/>
    <property type="match status" value="2"/>
</dbReference>
<feature type="compositionally biased region" description="Polar residues" evidence="3">
    <location>
        <begin position="140"/>
        <end position="151"/>
    </location>
</feature>
<accession>A0A4Y2MKL2</accession>
<comment type="caution">
    <text evidence="4">The sequence shown here is derived from an EMBL/GenBank/DDBJ whole genome shotgun (WGS) entry which is preliminary data.</text>
</comment>
<sequence length="211" mass="23985">MAESRLRGRRVVRSFSQLKHELKKCETFYVDTEEANNNSLSDRDKSEDGYFSMDVNENNLKHSRETGLIQAGSLPNLSDNMKDDLISQETTTQVLETIHSSPIVQTKSPAPRKPVRASKGQANPDRKRNSHLKNGKKVQDANQTKVSNNSPPDKRLEIAWVHGYHGLDPARNLFILSTGELVYYVGAMAVLHHYTNCTQRHYQGHTEDILW</sequence>
<evidence type="ECO:0000256" key="1">
    <source>
        <dbReference type="ARBA" id="ARBA00022574"/>
    </source>
</evidence>
<dbReference type="AlphaFoldDB" id="A0A4Y2MKL2"/>
<dbReference type="InterPro" id="IPR005108">
    <property type="entry name" value="HELP"/>
</dbReference>
<feature type="region of interest" description="Disordered" evidence="3">
    <location>
        <begin position="98"/>
        <end position="153"/>
    </location>
</feature>
<dbReference type="EMBL" id="BGPR01007544">
    <property type="protein sequence ID" value="GBN27711.1"/>
    <property type="molecule type" value="Genomic_DNA"/>
</dbReference>
<dbReference type="Pfam" id="PF03451">
    <property type="entry name" value="HELP"/>
    <property type="match status" value="1"/>
</dbReference>
<evidence type="ECO:0000313" key="5">
    <source>
        <dbReference type="Proteomes" id="UP000499080"/>
    </source>
</evidence>
<keyword evidence="2" id="KW-0677">Repeat</keyword>